<comment type="caution">
    <text evidence="1">The sequence shown here is derived from an EMBL/GenBank/DDBJ whole genome shotgun (WGS) entry which is preliminary data.</text>
</comment>
<keyword evidence="2" id="KW-1185">Reference proteome</keyword>
<accession>A0ACC5R347</accession>
<sequence>MRYYIAVVHKDEDSAFGVHFPDLPGCFSGADTLDEVVPKATEALALYGEDTDLPEPRSLDALRKDKDVAAHLADGAMLVAVPYIENDARVERANITMEAGLLRAVDAAAKARKLTRSAFLAQAARREIER</sequence>
<name>A0ACC5R347_9HYPH</name>
<gene>
    <name evidence="1" type="ORF">JHL16_11835</name>
</gene>
<dbReference type="Proteomes" id="UP000616151">
    <property type="component" value="Unassembled WGS sequence"/>
</dbReference>
<evidence type="ECO:0000313" key="2">
    <source>
        <dbReference type="Proteomes" id="UP000616151"/>
    </source>
</evidence>
<evidence type="ECO:0000313" key="1">
    <source>
        <dbReference type="EMBL" id="MBK1867037.1"/>
    </source>
</evidence>
<reference evidence="1" key="1">
    <citation type="submission" date="2021-01" db="EMBL/GenBank/DDBJ databases">
        <authorList>
            <person name="Sun Q."/>
        </authorList>
    </citation>
    <scope>NUCLEOTIDE SEQUENCE</scope>
    <source>
        <strain evidence="1">YIM B02566</strain>
    </source>
</reference>
<protein>
    <submittedName>
        <fullName evidence="1">Type II toxin-antitoxin system HicB family antitoxin</fullName>
    </submittedName>
</protein>
<organism evidence="1 2">
    <name type="scientific">Taklimakanibacter albus</name>
    <dbReference type="NCBI Taxonomy" id="2800327"/>
    <lineage>
        <taxon>Bacteria</taxon>
        <taxon>Pseudomonadati</taxon>
        <taxon>Pseudomonadota</taxon>
        <taxon>Alphaproteobacteria</taxon>
        <taxon>Hyphomicrobiales</taxon>
        <taxon>Aestuariivirgaceae</taxon>
        <taxon>Taklimakanibacter</taxon>
    </lineage>
</organism>
<dbReference type="EMBL" id="JAENHL010000007">
    <property type="protein sequence ID" value="MBK1867037.1"/>
    <property type="molecule type" value="Genomic_DNA"/>
</dbReference>
<proteinExistence type="predicted"/>